<dbReference type="InterPro" id="IPR001509">
    <property type="entry name" value="Epimerase_deHydtase"/>
</dbReference>
<name>A0ABW0K5C7_9BACL</name>
<dbReference type="InterPro" id="IPR050177">
    <property type="entry name" value="Lipid_A_modif_metabolic_enz"/>
</dbReference>
<gene>
    <name evidence="2" type="ORF">ACFPOG_10250</name>
</gene>
<dbReference type="SUPFAM" id="SSF51735">
    <property type="entry name" value="NAD(P)-binding Rossmann-fold domains"/>
    <property type="match status" value="1"/>
</dbReference>
<evidence type="ECO:0000259" key="1">
    <source>
        <dbReference type="Pfam" id="PF01370"/>
    </source>
</evidence>
<dbReference type="EMBL" id="JBHSMJ010000009">
    <property type="protein sequence ID" value="MFC5448645.1"/>
    <property type="molecule type" value="Genomic_DNA"/>
</dbReference>
<dbReference type="InterPro" id="IPR036291">
    <property type="entry name" value="NAD(P)-bd_dom_sf"/>
</dbReference>
<comment type="caution">
    <text evidence="2">The sequence shown here is derived from an EMBL/GenBank/DDBJ whole genome shotgun (WGS) entry which is preliminary data.</text>
</comment>
<dbReference type="RefSeq" id="WP_270878306.1">
    <property type="nucleotide sequence ID" value="NZ_JAQFVF010000018.1"/>
</dbReference>
<dbReference type="Proteomes" id="UP001596044">
    <property type="component" value="Unassembled WGS sequence"/>
</dbReference>
<keyword evidence="3" id="KW-1185">Reference proteome</keyword>
<protein>
    <submittedName>
        <fullName evidence="2">NAD-dependent epimerase/dehydratase family protein</fullName>
    </submittedName>
</protein>
<organism evidence="2 3">
    <name type="scientific">Paenibacillus aestuarii</name>
    <dbReference type="NCBI Taxonomy" id="516965"/>
    <lineage>
        <taxon>Bacteria</taxon>
        <taxon>Bacillati</taxon>
        <taxon>Bacillota</taxon>
        <taxon>Bacilli</taxon>
        <taxon>Bacillales</taxon>
        <taxon>Paenibacillaceae</taxon>
        <taxon>Paenibacillus</taxon>
    </lineage>
</organism>
<dbReference type="Gene3D" id="3.40.50.720">
    <property type="entry name" value="NAD(P)-binding Rossmann-like Domain"/>
    <property type="match status" value="1"/>
</dbReference>
<dbReference type="Pfam" id="PF01370">
    <property type="entry name" value="Epimerase"/>
    <property type="match status" value="1"/>
</dbReference>
<evidence type="ECO:0000313" key="3">
    <source>
        <dbReference type="Proteomes" id="UP001596044"/>
    </source>
</evidence>
<feature type="domain" description="NAD-dependent epimerase/dehydratase" evidence="1">
    <location>
        <begin position="4"/>
        <end position="151"/>
    </location>
</feature>
<dbReference type="PANTHER" id="PTHR43245">
    <property type="entry name" value="BIFUNCTIONAL POLYMYXIN RESISTANCE PROTEIN ARNA"/>
    <property type="match status" value="1"/>
</dbReference>
<accession>A0ABW0K5C7</accession>
<evidence type="ECO:0000313" key="2">
    <source>
        <dbReference type="EMBL" id="MFC5448645.1"/>
    </source>
</evidence>
<proteinExistence type="predicted"/>
<sequence length="295" mass="32759">MMKVLVTGASGNGGQAVCRALLDAGYTVRMADVIPTQMDDLKQAEFVRCDTRTPADVRRAVAGMDAVVHLAAWHCAHNPPVSDETIFAVNVDGTFHVLEACRQEGIQSIVYASSMAYGWWSVYGVSKVIGEDLCKAYNEMTGASIVMLRYHEFIPRPYLEFGARLLKNGVDRRDVAAATVASVKAVLARRVGLFRTIVHTDHGMPQEVVDRFRELGVAWCEEHVPGARRLIEKYAIPLPEQVEQHDLKEAEQVLGWRPAVGFLDFLRDLQARDEKGLDVSGLWVPSELPGMWPAR</sequence>
<reference evidence="3" key="1">
    <citation type="journal article" date="2019" name="Int. J. Syst. Evol. Microbiol.">
        <title>The Global Catalogue of Microorganisms (GCM) 10K type strain sequencing project: providing services to taxonomists for standard genome sequencing and annotation.</title>
        <authorList>
            <consortium name="The Broad Institute Genomics Platform"/>
            <consortium name="The Broad Institute Genome Sequencing Center for Infectious Disease"/>
            <person name="Wu L."/>
            <person name="Ma J."/>
        </authorList>
    </citation>
    <scope>NUCLEOTIDE SEQUENCE [LARGE SCALE GENOMIC DNA]</scope>
    <source>
        <strain evidence="3">KACC 11904</strain>
    </source>
</reference>